<feature type="transmembrane region" description="Helical" evidence="1">
    <location>
        <begin position="78"/>
        <end position="96"/>
    </location>
</feature>
<dbReference type="AlphaFoldDB" id="A0A8D2G9K3"/>
<accession>A0A8D2G9K3</accession>
<dbReference type="Gene3D" id="1.25.10.10">
    <property type="entry name" value="Leucine-rich Repeat Variant"/>
    <property type="match status" value="1"/>
</dbReference>
<dbReference type="Ensembl" id="ENSTGET00000037951.1">
    <property type="protein sequence ID" value="ENSTGEP00000031949.1"/>
    <property type="gene ID" value="ENSTGEG00000025554.1"/>
</dbReference>
<proteinExistence type="predicted"/>
<reference evidence="2" key="1">
    <citation type="submission" date="2018-05" db="EMBL/GenBank/DDBJ databases">
        <title>Whole genome of Theropithecus gelada.</title>
        <authorList>
            <person name="Chiou K.L."/>
            <person name="Snyder-Mackler N."/>
        </authorList>
    </citation>
    <scope>NUCLEOTIDE SEQUENCE [LARGE SCALE GENOMIC DNA]</scope>
</reference>
<dbReference type="Proteomes" id="UP000694411">
    <property type="component" value="Chromosome X"/>
</dbReference>
<organism evidence="2 3">
    <name type="scientific">Theropithecus gelada</name>
    <name type="common">Gelada baboon</name>
    <dbReference type="NCBI Taxonomy" id="9565"/>
    <lineage>
        <taxon>Eukaryota</taxon>
        <taxon>Metazoa</taxon>
        <taxon>Chordata</taxon>
        <taxon>Craniata</taxon>
        <taxon>Vertebrata</taxon>
        <taxon>Euteleostomi</taxon>
        <taxon>Mammalia</taxon>
        <taxon>Eutheria</taxon>
        <taxon>Euarchontoglires</taxon>
        <taxon>Primates</taxon>
        <taxon>Haplorrhini</taxon>
        <taxon>Catarrhini</taxon>
        <taxon>Cercopithecidae</taxon>
        <taxon>Cercopithecinae</taxon>
        <taxon>Theropithecus</taxon>
    </lineage>
</organism>
<keyword evidence="1" id="KW-0812">Transmembrane</keyword>
<evidence type="ECO:0000256" key="1">
    <source>
        <dbReference type="SAM" id="Phobius"/>
    </source>
</evidence>
<protein>
    <submittedName>
        <fullName evidence="2">Uncharacterized protein</fullName>
    </submittedName>
</protein>
<keyword evidence="3" id="KW-1185">Reference proteome</keyword>
<sequence>MTDSKYFTTNKKGEIFELKAELNNEKKEKRKEAAKKVIAVATVGKDTFYFDAIPFFYFCFCCLYFHGQILKKITHTSVVVLFPCIFFLVLLQFQVLCLSF</sequence>
<keyword evidence="1" id="KW-0472">Membrane</keyword>
<reference evidence="2" key="2">
    <citation type="submission" date="2025-08" db="UniProtKB">
        <authorList>
            <consortium name="Ensembl"/>
        </authorList>
    </citation>
    <scope>IDENTIFICATION</scope>
</reference>
<keyword evidence="1" id="KW-1133">Transmembrane helix</keyword>
<name>A0A8D2G9K3_THEGE</name>
<evidence type="ECO:0000313" key="2">
    <source>
        <dbReference type="Ensembl" id="ENSTGEP00000031949.1"/>
    </source>
</evidence>
<dbReference type="InterPro" id="IPR011989">
    <property type="entry name" value="ARM-like"/>
</dbReference>
<evidence type="ECO:0000313" key="3">
    <source>
        <dbReference type="Proteomes" id="UP000694411"/>
    </source>
</evidence>
<feature type="transmembrane region" description="Helical" evidence="1">
    <location>
        <begin position="48"/>
        <end position="66"/>
    </location>
</feature>
<reference evidence="2" key="3">
    <citation type="submission" date="2025-09" db="UniProtKB">
        <authorList>
            <consortium name="Ensembl"/>
        </authorList>
    </citation>
    <scope>IDENTIFICATION</scope>
</reference>